<evidence type="ECO:0000256" key="5">
    <source>
        <dbReference type="ARBA" id="ARBA00023002"/>
    </source>
</evidence>
<dbReference type="PRINTS" id="PR00409">
    <property type="entry name" value="PHDIOXRDTASE"/>
</dbReference>
<dbReference type="GO" id="GO:0016491">
    <property type="term" value="F:oxidoreductase activity"/>
    <property type="evidence" value="ECO:0007669"/>
    <property type="project" value="UniProtKB-KW"/>
</dbReference>
<keyword evidence="4" id="KW-0479">Metal-binding</keyword>
<reference evidence="10 11" key="1">
    <citation type="submission" date="2018-05" db="EMBL/GenBank/DDBJ databases">
        <authorList>
            <consortium name="IHU Genomes"/>
        </authorList>
    </citation>
    <scope>NUCLEOTIDE SEQUENCE [LARGE SCALE GENOMIC DNA]</scope>
    <source>
        <strain evidence="10 11">P7336</strain>
    </source>
</reference>
<evidence type="ECO:0000259" key="9">
    <source>
        <dbReference type="PROSITE" id="PS51384"/>
    </source>
</evidence>
<dbReference type="AlphaFoldDB" id="A0A375Z2U1"/>
<organism evidence="10 11">
    <name type="scientific">Mycobacterium shimoidei</name>
    <dbReference type="NCBI Taxonomy" id="29313"/>
    <lineage>
        <taxon>Bacteria</taxon>
        <taxon>Bacillati</taxon>
        <taxon>Actinomycetota</taxon>
        <taxon>Actinomycetes</taxon>
        <taxon>Mycobacteriales</taxon>
        <taxon>Mycobacteriaceae</taxon>
        <taxon>Mycobacterium</taxon>
    </lineage>
</organism>
<dbReference type="CDD" id="cd00207">
    <property type="entry name" value="fer2"/>
    <property type="match status" value="1"/>
</dbReference>
<dbReference type="PROSITE" id="PS00197">
    <property type="entry name" value="2FE2S_FER_1"/>
    <property type="match status" value="1"/>
</dbReference>
<evidence type="ECO:0000256" key="4">
    <source>
        <dbReference type="ARBA" id="ARBA00022723"/>
    </source>
</evidence>
<dbReference type="GO" id="GO:0046872">
    <property type="term" value="F:metal ion binding"/>
    <property type="evidence" value="ECO:0007669"/>
    <property type="project" value="UniProtKB-KW"/>
</dbReference>
<dbReference type="PROSITE" id="PS51384">
    <property type="entry name" value="FAD_FR"/>
    <property type="match status" value="1"/>
</dbReference>
<proteinExistence type="predicted"/>
<evidence type="ECO:0000256" key="1">
    <source>
        <dbReference type="ARBA" id="ARBA00001974"/>
    </source>
</evidence>
<dbReference type="Proteomes" id="UP000252015">
    <property type="component" value="Unassembled WGS sequence"/>
</dbReference>
<evidence type="ECO:0000256" key="2">
    <source>
        <dbReference type="ARBA" id="ARBA00022630"/>
    </source>
</evidence>
<name>A0A375Z2U1_MYCSH</name>
<comment type="cofactor">
    <cofactor evidence="1">
        <name>FAD</name>
        <dbReference type="ChEBI" id="CHEBI:57692"/>
    </cofactor>
</comment>
<dbReference type="Gene3D" id="3.40.50.80">
    <property type="entry name" value="Nucleotide-binding domain of ferredoxin-NADP reductase (FNR) module"/>
    <property type="match status" value="1"/>
</dbReference>
<dbReference type="PROSITE" id="PS51085">
    <property type="entry name" value="2FE2S_FER_2"/>
    <property type="match status" value="1"/>
</dbReference>
<dbReference type="Gene3D" id="3.10.20.30">
    <property type="match status" value="1"/>
</dbReference>
<dbReference type="InterPro" id="IPR039261">
    <property type="entry name" value="FNR_nucleotide-bd"/>
</dbReference>
<dbReference type="InterPro" id="IPR036010">
    <property type="entry name" value="2Fe-2S_ferredoxin-like_sf"/>
</dbReference>
<feature type="domain" description="FAD-binding FR-type" evidence="9">
    <location>
        <begin position="51"/>
        <end position="155"/>
    </location>
</feature>
<dbReference type="InterPro" id="IPR017938">
    <property type="entry name" value="Riboflavin_synthase-like_b-brl"/>
</dbReference>
<dbReference type="GO" id="GO:0051537">
    <property type="term" value="F:2 iron, 2 sulfur cluster binding"/>
    <property type="evidence" value="ECO:0007669"/>
    <property type="project" value="UniProtKB-KW"/>
</dbReference>
<evidence type="ECO:0000256" key="7">
    <source>
        <dbReference type="ARBA" id="ARBA00023014"/>
    </source>
</evidence>
<dbReference type="InterPro" id="IPR012675">
    <property type="entry name" value="Beta-grasp_dom_sf"/>
</dbReference>
<protein>
    <submittedName>
        <fullName evidence="10">Ferredoxin [Tsukamurella paurometabola DSM]</fullName>
    </submittedName>
</protein>
<evidence type="ECO:0000256" key="3">
    <source>
        <dbReference type="ARBA" id="ARBA00022714"/>
    </source>
</evidence>
<dbReference type="SUPFAM" id="SSF52343">
    <property type="entry name" value="Ferredoxin reductase-like, C-terminal NADP-linked domain"/>
    <property type="match status" value="1"/>
</dbReference>
<dbReference type="PANTHER" id="PTHR47354:SF1">
    <property type="entry name" value="CARNITINE MONOOXYGENASE REDUCTASE SUBUNIT"/>
    <property type="match status" value="1"/>
</dbReference>
<dbReference type="Pfam" id="PF00111">
    <property type="entry name" value="Fer2"/>
    <property type="match status" value="1"/>
</dbReference>
<evidence type="ECO:0000313" key="11">
    <source>
        <dbReference type="Proteomes" id="UP000252015"/>
    </source>
</evidence>
<dbReference type="PANTHER" id="PTHR47354">
    <property type="entry name" value="NADH OXIDOREDUCTASE HCR"/>
    <property type="match status" value="1"/>
</dbReference>
<dbReference type="SUPFAM" id="SSF63380">
    <property type="entry name" value="Riboflavin synthase domain-like"/>
    <property type="match status" value="1"/>
</dbReference>
<keyword evidence="5" id="KW-0560">Oxidoreductase</keyword>
<dbReference type="InterPro" id="IPR017927">
    <property type="entry name" value="FAD-bd_FR_type"/>
</dbReference>
<keyword evidence="11" id="KW-1185">Reference proteome</keyword>
<dbReference type="Gene3D" id="2.40.30.10">
    <property type="entry name" value="Translation factors"/>
    <property type="match status" value="1"/>
</dbReference>
<dbReference type="CDD" id="cd06185">
    <property type="entry name" value="PDR_like"/>
    <property type="match status" value="1"/>
</dbReference>
<evidence type="ECO:0000259" key="8">
    <source>
        <dbReference type="PROSITE" id="PS51085"/>
    </source>
</evidence>
<dbReference type="InterPro" id="IPR050415">
    <property type="entry name" value="MRET"/>
</dbReference>
<evidence type="ECO:0000256" key="6">
    <source>
        <dbReference type="ARBA" id="ARBA00023004"/>
    </source>
</evidence>
<dbReference type="EMBL" id="UEGW01000001">
    <property type="protein sequence ID" value="SRX95260.1"/>
    <property type="molecule type" value="Genomic_DNA"/>
</dbReference>
<dbReference type="InterPro" id="IPR001041">
    <property type="entry name" value="2Fe-2S_ferredoxin-type"/>
</dbReference>
<accession>A0A375Z2U1</accession>
<keyword evidence="2" id="KW-0285">Flavoprotein</keyword>
<gene>
    <name evidence="10" type="ORF">MSP7336_03524</name>
</gene>
<dbReference type="RefSeq" id="WP_113964227.1">
    <property type="nucleotide sequence ID" value="NZ_UEGW01000001.1"/>
</dbReference>
<evidence type="ECO:0000313" key="10">
    <source>
        <dbReference type="EMBL" id="SRX95260.1"/>
    </source>
</evidence>
<sequence>MEVFDRLRQVPPSAFGRLRHDALIGLGDAAISGLLALSGSIRRISAPAAHDDHIALTVTDRRVVACDEDVVALTLAAADGAQLPPWRPGAHLDIQLPSGRLRQYSLCGDPARRDVYRIAVRRIPDGGGGSAEVHDALGVGTTVTTHGPRNAFPLTLPGYGSPAQRLRFIAGGIGITPILPMVSHAEHFGVDWSMVYAGRSRDSLPFIDELAVFGEPVEVRTDDVHGLPTPAELLGECPDGTAVYACGPAPMLTGIRAELAGRDNVELHFERFAAPPVIDGEPFNVELASTGATVRVGADETLLSALQHADVWPPYSCRQGFCGTCRTRVLSGRVDHRDTLLTDTERADGMMLICISRAAKGDNLVLDL</sequence>
<feature type="domain" description="2Fe-2S ferredoxin-type" evidence="8">
    <location>
        <begin position="283"/>
        <end position="368"/>
    </location>
</feature>
<dbReference type="InterPro" id="IPR006058">
    <property type="entry name" value="2Fe2S_fd_BS"/>
</dbReference>
<dbReference type="STRING" id="29313.BHQ16_18175"/>
<keyword evidence="6" id="KW-0408">Iron</keyword>
<dbReference type="SUPFAM" id="SSF54292">
    <property type="entry name" value="2Fe-2S ferredoxin-like"/>
    <property type="match status" value="1"/>
</dbReference>
<keyword evidence="7" id="KW-0411">Iron-sulfur</keyword>
<keyword evidence="3" id="KW-0001">2Fe-2S</keyword>